<name>A0AAD7HUI5_9AGAR</name>
<dbReference type="EMBL" id="JARJLG010000203">
    <property type="protein sequence ID" value="KAJ7728691.1"/>
    <property type="molecule type" value="Genomic_DNA"/>
</dbReference>
<accession>A0AAD7HUI5</accession>
<evidence type="ECO:0000313" key="2">
    <source>
        <dbReference type="Proteomes" id="UP001215280"/>
    </source>
</evidence>
<dbReference type="Proteomes" id="UP001215280">
    <property type="component" value="Unassembled WGS sequence"/>
</dbReference>
<sequence>MNFGGHWSHPVNIRSKWYSIALQRYSDDSSKASPRSPASSTNDAGAPFVHAARCSVDDRPASLLRLPAWDARRWGLRSRWHRTGEWAGCARGGTEETCFGCWVWEGAPRPCTRNPLSLRISCCVPVLDVAPLLVEDVVVHVAASTSESGTTEHAEGSHFLLGPCVRHHMHSAIWGWERPSVSTGTSSCRYPRRRGLSPSPFMYPGALHASRDGSGTTDMRHVGGVTESVFHVSSPAVVGAGAGVQGALQRPYSVRAHAVHKRCSRAQTLWGCHVNVEWDRRRRYKHPVSGGTSSRGTAPVSSTAWYERPRQRIHPPLPFVPRPQWSPHLLPHVRPVEESLEVGRWSQRHDEQPVRIAGWG</sequence>
<comment type="caution">
    <text evidence="1">The sequence shown here is derived from an EMBL/GenBank/DDBJ whole genome shotgun (WGS) entry which is preliminary data.</text>
</comment>
<proteinExistence type="predicted"/>
<evidence type="ECO:0000313" key="1">
    <source>
        <dbReference type="EMBL" id="KAJ7728691.1"/>
    </source>
</evidence>
<dbReference type="AlphaFoldDB" id="A0AAD7HUI5"/>
<keyword evidence="2" id="KW-1185">Reference proteome</keyword>
<reference evidence="1" key="1">
    <citation type="submission" date="2023-03" db="EMBL/GenBank/DDBJ databases">
        <title>Massive genome expansion in bonnet fungi (Mycena s.s.) driven by repeated elements and novel gene families across ecological guilds.</title>
        <authorList>
            <consortium name="Lawrence Berkeley National Laboratory"/>
            <person name="Harder C.B."/>
            <person name="Miyauchi S."/>
            <person name="Viragh M."/>
            <person name="Kuo A."/>
            <person name="Thoen E."/>
            <person name="Andreopoulos B."/>
            <person name="Lu D."/>
            <person name="Skrede I."/>
            <person name="Drula E."/>
            <person name="Henrissat B."/>
            <person name="Morin E."/>
            <person name="Kohler A."/>
            <person name="Barry K."/>
            <person name="LaButti K."/>
            <person name="Morin E."/>
            <person name="Salamov A."/>
            <person name="Lipzen A."/>
            <person name="Mereny Z."/>
            <person name="Hegedus B."/>
            <person name="Baldrian P."/>
            <person name="Stursova M."/>
            <person name="Weitz H."/>
            <person name="Taylor A."/>
            <person name="Grigoriev I.V."/>
            <person name="Nagy L.G."/>
            <person name="Martin F."/>
            <person name="Kauserud H."/>
        </authorList>
    </citation>
    <scope>NUCLEOTIDE SEQUENCE</scope>
    <source>
        <strain evidence="1">CBHHK188m</strain>
    </source>
</reference>
<protein>
    <submittedName>
        <fullName evidence="1">Uncharacterized protein</fullName>
    </submittedName>
</protein>
<gene>
    <name evidence="1" type="ORF">DFH07DRAFT_782139</name>
</gene>
<organism evidence="1 2">
    <name type="scientific">Mycena maculata</name>
    <dbReference type="NCBI Taxonomy" id="230809"/>
    <lineage>
        <taxon>Eukaryota</taxon>
        <taxon>Fungi</taxon>
        <taxon>Dikarya</taxon>
        <taxon>Basidiomycota</taxon>
        <taxon>Agaricomycotina</taxon>
        <taxon>Agaricomycetes</taxon>
        <taxon>Agaricomycetidae</taxon>
        <taxon>Agaricales</taxon>
        <taxon>Marasmiineae</taxon>
        <taxon>Mycenaceae</taxon>
        <taxon>Mycena</taxon>
    </lineage>
</organism>